<dbReference type="Pfam" id="PF06996">
    <property type="entry name" value="T6SS_TssG"/>
    <property type="match status" value="1"/>
</dbReference>
<dbReference type="RefSeq" id="WP_144388357.1">
    <property type="nucleotide sequence ID" value="NZ_CANNCB010000029.1"/>
</dbReference>
<dbReference type="NCBIfam" id="TIGR03347">
    <property type="entry name" value="VI_chp_1"/>
    <property type="match status" value="1"/>
</dbReference>
<evidence type="ECO:0000313" key="2">
    <source>
        <dbReference type="Proteomes" id="UP000319828"/>
    </source>
</evidence>
<proteinExistence type="predicted"/>
<organism evidence="1 2">
    <name type="scientific">Vibrio algivorus</name>
    <dbReference type="NCBI Taxonomy" id="1667024"/>
    <lineage>
        <taxon>Bacteria</taxon>
        <taxon>Pseudomonadati</taxon>
        <taxon>Pseudomonadota</taxon>
        <taxon>Gammaproteobacteria</taxon>
        <taxon>Vibrionales</taxon>
        <taxon>Vibrionaceae</taxon>
        <taxon>Vibrio</taxon>
    </lineage>
</organism>
<dbReference type="Proteomes" id="UP000319828">
    <property type="component" value="Unassembled WGS sequence"/>
</dbReference>
<dbReference type="PANTHER" id="PTHR35564:SF3">
    <property type="entry name" value="TYPE VI SECRETION SYSTEM BASEPLATE SUBUNIT TSSG"/>
    <property type="match status" value="1"/>
</dbReference>
<dbReference type="PANTHER" id="PTHR35564">
    <property type="match status" value="1"/>
</dbReference>
<dbReference type="AlphaFoldDB" id="A0A557P5C8"/>
<gene>
    <name evidence="1" type="primary">tssG</name>
    <name evidence="1" type="ORF">FOF44_10790</name>
</gene>
<comment type="caution">
    <text evidence="1">The sequence shown here is derived from an EMBL/GenBank/DDBJ whole genome shotgun (WGS) entry which is preliminary data.</text>
</comment>
<name>A0A557P5C8_9VIBR</name>
<reference evidence="1 2" key="1">
    <citation type="submission" date="2019-07" db="EMBL/GenBank/DDBJ databases">
        <title>The draft genome sequence of Vibrio algivorus M1486.</title>
        <authorList>
            <person name="Meng X."/>
        </authorList>
    </citation>
    <scope>NUCLEOTIDE SEQUENCE [LARGE SCALE GENOMIC DNA]</scope>
    <source>
        <strain evidence="1 2">M1486</strain>
    </source>
</reference>
<evidence type="ECO:0000313" key="1">
    <source>
        <dbReference type="EMBL" id="TVO35870.1"/>
    </source>
</evidence>
<dbReference type="OrthoDB" id="1523296at2"/>
<dbReference type="EMBL" id="VMKJ01000021">
    <property type="protein sequence ID" value="TVO35870.1"/>
    <property type="molecule type" value="Genomic_DNA"/>
</dbReference>
<accession>A0A557P5C8</accession>
<sequence>MGFADRDAATDLVMQVKKMLPSNVHDFNFYQLVEYLHLYQGTSPEDVEWEREYQLSFTTNPSLGFSPSDIVKLTRLPDEKLLLDINFFGLSGASSPLPGYILEQLVNEEPGGLRKPFFDFFNNRLINLTYRIWRKYRYHIRFQPGAEDEFSSQIFALVGLSDASLRGDTPINWSKMLSYAGLLASKSRSSQVVEGIIAHCFDLQNVVIKEWNKRNVDIAQEQRCILGKQNMTLGLDTVLGSVIEDLSGKFTICISHLSKDRFSEFLPSGCNFEPLRKLVEFVIRDQLAYDIELIMDEEALNNIDGSSEMALGWSSFLGDKNRNSSVLIQGRQ</sequence>
<dbReference type="InterPro" id="IPR010732">
    <property type="entry name" value="T6SS_TssG-like"/>
</dbReference>
<protein>
    <submittedName>
        <fullName evidence="1">Type VI secretion system baseplate subunit TssG</fullName>
    </submittedName>
</protein>